<accession>A0A1K1RVX6</accession>
<dbReference type="SUPFAM" id="SSF48695">
    <property type="entry name" value="Multiheme cytochromes"/>
    <property type="match status" value="1"/>
</dbReference>
<protein>
    <submittedName>
        <fullName evidence="2">Cytochrome c554 and c-prime</fullName>
    </submittedName>
</protein>
<dbReference type="Pfam" id="PF13435">
    <property type="entry name" value="Cytochrome_C554"/>
    <property type="match status" value="1"/>
</dbReference>
<reference evidence="2 3" key="1">
    <citation type="submission" date="2016-11" db="EMBL/GenBank/DDBJ databases">
        <authorList>
            <person name="Jaros S."/>
            <person name="Januszkiewicz K."/>
            <person name="Wedrychowicz H."/>
        </authorList>
    </citation>
    <scope>NUCLEOTIDE SEQUENCE [LARGE SCALE GENOMIC DNA]</scope>
    <source>
        <strain evidence="2 3">DSM 784</strain>
    </source>
</reference>
<dbReference type="AlphaFoldDB" id="A0A1K1RVX6"/>
<evidence type="ECO:0000313" key="2">
    <source>
        <dbReference type="EMBL" id="SFW75919.1"/>
    </source>
</evidence>
<name>A0A1K1RVX6_9BACT</name>
<dbReference type="STRING" id="1004.SAMN05661012_04313"/>
<dbReference type="Gene3D" id="1.10.1130.10">
    <property type="entry name" value="Flavocytochrome C3, Chain A"/>
    <property type="match status" value="1"/>
</dbReference>
<proteinExistence type="predicted"/>
<dbReference type="InterPro" id="IPR036280">
    <property type="entry name" value="Multihaem_cyt_sf"/>
</dbReference>
<gene>
    <name evidence="2" type="ORF">SAMN05661012_04313</name>
</gene>
<evidence type="ECO:0000313" key="3">
    <source>
        <dbReference type="Proteomes" id="UP000183788"/>
    </source>
</evidence>
<dbReference type="InterPro" id="IPR023155">
    <property type="entry name" value="Cyt_c-552/4"/>
</dbReference>
<sequence length="182" mass="20720">MYWNDNKLFQLPVSYYSPLSTWCNSPGYSTSFIKFDRIIPAECLECHGTYAKVEEDENNEPVYDKTQIIFGIDCERCHGPAADHVAFHKEHPEEKNPKNIIIIKQLTRQQRLDGCALCHSGFRQAIQQRFSFTIGDSLDAYSMAGYSSDSISTLDVHGNQYGLLMSSKCFKMSNQLDCSSLH</sequence>
<organism evidence="2 3">
    <name type="scientific">Chitinophaga sancti</name>
    <dbReference type="NCBI Taxonomy" id="1004"/>
    <lineage>
        <taxon>Bacteria</taxon>
        <taxon>Pseudomonadati</taxon>
        <taxon>Bacteroidota</taxon>
        <taxon>Chitinophagia</taxon>
        <taxon>Chitinophagales</taxon>
        <taxon>Chitinophagaceae</taxon>
        <taxon>Chitinophaga</taxon>
    </lineage>
</organism>
<evidence type="ECO:0000259" key="1">
    <source>
        <dbReference type="Pfam" id="PF13435"/>
    </source>
</evidence>
<feature type="domain" description="Cytochrome c-552/4" evidence="1">
    <location>
        <begin position="41"/>
        <end position="79"/>
    </location>
</feature>
<dbReference type="Proteomes" id="UP000183788">
    <property type="component" value="Unassembled WGS sequence"/>
</dbReference>
<dbReference type="EMBL" id="FPIZ01000014">
    <property type="protein sequence ID" value="SFW75919.1"/>
    <property type="molecule type" value="Genomic_DNA"/>
</dbReference>